<dbReference type="CDD" id="cd03794">
    <property type="entry name" value="GT4_WbuB-like"/>
    <property type="match status" value="1"/>
</dbReference>
<dbReference type="PANTHER" id="PTHR45947:SF3">
    <property type="entry name" value="SULFOQUINOVOSYL TRANSFERASE SQD2"/>
    <property type="match status" value="1"/>
</dbReference>
<dbReference type="Pfam" id="PF13692">
    <property type="entry name" value="Glyco_trans_1_4"/>
    <property type="match status" value="1"/>
</dbReference>
<dbReference type="Proteomes" id="UP000603200">
    <property type="component" value="Unassembled WGS sequence"/>
</dbReference>
<dbReference type="SUPFAM" id="SSF53756">
    <property type="entry name" value="UDP-Glycosyltransferase/glycogen phosphorylase"/>
    <property type="match status" value="1"/>
</dbReference>
<evidence type="ECO:0000256" key="1">
    <source>
        <dbReference type="ARBA" id="ARBA00022676"/>
    </source>
</evidence>
<evidence type="ECO:0000259" key="3">
    <source>
        <dbReference type="Pfam" id="PF13439"/>
    </source>
</evidence>
<dbReference type="PANTHER" id="PTHR45947">
    <property type="entry name" value="SULFOQUINOVOSYL TRANSFERASE SQD2"/>
    <property type="match status" value="1"/>
</dbReference>
<evidence type="ECO:0000256" key="2">
    <source>
        <dbReference type="ARBA" id="ARBA00022679"/>
    </source>
</evidence>
<evidence type="ECO:0000313" key="5">
    <source>
        <dbReference type="Proteomes" id="UP000603200"/>
    </source>
</evidence>
<organism evidence="4 5">
    <name type="scientific">Winogradskya humida</name>
    <dbReference type="NCBI Taxonomy" id="113566"/>
    <lineage>
        <taxon>Bacteria</taxon>
        <taxon>Bacillati</taxon>
        <taxon>Actinomycetota</taxon>
        <taxon>Actinomycetes</taxon>
        <taxon>Micromonosporales</taxon>
        <taxon>Micromonosporaceae</taxon>
        <taxon>Winogradskya</taxon>
    </lineage>
</organism>
<feature type="domain" description="Glycosyltransferase subfamily 4-like N-terminal" evidence="3">
    <location>
        <begin position="21"/>
        <end position="184"/>
    </location>
</feature>
<dbReference type="RefSeq" id="WP_203839676.1">
    <property type="nucleotide sequence ID" value="NZ_BAAATV010000022.1"/>
</dbReference>
<gene>
    <name evidence="4" type="ORF">Ahu01nite_056950</name>
</gene>
<reference evidence="4 5" key="1">
    <citation type="submission" date="2021-01" db="EMBL/GenBank/DDBJ databases">
        <title>Whole genome shotgun sequence of Actinoplanes humidus NBRC 14915.</title>
        <authorList>
            <person name="Komaki H."/>
            <person name="Tamura T."/>
        </authorList>
    </citation>
    <scope>NUCLEOTIDE SEQUENCE [LARGE SCALE GENOMIC DNA]</scope>
    <source>
        <strain evidence="4 5">NBRC 14915</strain>
    </source>
</reference>
<comment type="caution">
    <text evidence="4">The sequence shown here is derived from an EMBL/GenBank/DDBJ whole genome shotgun (WGS) entry which is preliminary data.</text>
</comment>
<dbReference type="Pfam" id="PF13439">
    <property type="entry name" value="Glyco_transf_4"/>
    <property type="match status" value="1"/>
</dbReference>
<dbReference type="InterPro" id="IPR050194">
    <property type="entry name" value="Glycosyltransferase_grp1"/>
</dbReference>
<name>A0ABQ3ZVM5_9ACTN</name>
<dbReference type="EMBL" id="BOMN01000080">
    <property type="protein sequence ID" value="GIE22593.1"/>
    <property type="molecule type" value="Genomic_DNA"/>
</dbReference>
<evidence type="ECO:0000313" key="4">
    <source>
        <dbReference type="EMBL" id="GIE22593.1"/>
    </source>
</evidence>
<protein>
    <recommendedName>
        <fullName evidence="3">Glycosyltransferase subfamily 4-like N-terminal domain-containing protein</fullName>
    </recommendedName>
</protein>
<keyword evidence="1" id="KW-0328">Glycosyltransferase</keyword>
<keyword evidence="5" id="KW-1185">Reference proteome</keyword>
<accession>A0ABQ3ZVM5</accession>
<proteinExistence type="predicted"/>
<dbReference type="InterPro" id="IPR028098">
    <property type="entry name" value="Glyco_trans_4-like_N"/>
</dbReference>
<dbReference type="Gene3D" id="3.40.50.2000">
    <property type="entry name" value="Glycogen Phosphorylase B"/>
    <property type="match status" value="2"/>
</dbReference>
<sequence>MRVLLMVENVSLARDHRLRKHAAALIEAGMQVTVICRRDPGNKAVPGVRVLDYAPPRDGTSKLGFLWEYGYSLAMAGLLTLRALLSGGIDVLQVSSTPDIYFLLARPLKLLGRRVVFDFKDLSPEIYAARYHTREGLMYALLQRLEHASLRAADHVVAVNESVREVAMRRGGVPGDAVTVVGNGPRLSELNGGGTVRPELRRGREHLCVLVGMMGPQDSIDLAIEAIAYLVHGLGRTDTAYTFVGVGDAVPDLVRLVERHGLEPWVSFPGWAGQAEVFDYLATADLGLEPNLEEFVTPVKAMEYMAFGLPFVAFDVTETRLIASGVTTHLSPTGRTPGKDAAGLASVEDAAGLAPAGDVKAFASLIDALLADPVRRERVGAAGRRAVVERLAWEHQARKYLTVFNRPVGADVLPREARA</sequence>
<keyword evidence="2" id="KW-0808">Transferase</keyword>